<evidence type="ECO:0000313" key="10">
    <source>
        <dbReference type="Proteomes" id="UP000214355"/>
    </source>
</evidence>
<evidence type="ECO:0000256" key="6">
    <source>
        <dbReference type="SAM" id="MobiDB-lite"/>
    </source>
</evidence>
<dbReference type="AlphaFoldDB" id="A0A1H2LAV9"/>
<dbReference type="OrthoDB" id="3298527at2"/>
<evidence type="ECO:0000256" key="4">
    <source>
        <dbReference type="ARBA" id="ARBA00022989"/>
    </source>
</evidence>
<accession>A0A1H2LAV9</accession>
<gene>
    <name evidence="9" type="ORF">SAMN04489737_0157</name>
</gene>
<keyword evidence="3 7" id="KW-0812">Transmembrane</keyword>
<feature type="region of interest" description="Disordered" evidence="6">
    <location>
        <begin position="106"/>
        <end position="143"/>
    </location>
</feature>
<protein>
    <submittedName>
        <fullName evidence="9">Phospholipase_D-nuclease N-terminal</fullName>
    </submittedName>
</protein>
<feature type="compositionally biased region" description="Basic and acidic residues" evidence="6">
    <location>
        <begin position="106"/>
        <end position="116"/>
    </location>
</feature>
<feature type="domain" description="Cardiolipin synthase N-terminal" evidence="8">
    <location>
        <begin position="13"/>
        <end position="56"/>
    </location>
</feature>
<keyword evidence="2" id="KW-1003">Cell membrane</keyword>
<evidence type="ECO:0000256" key="1">
    <source>
        <dbReference type="ARBA" id="ARBA00004651"/>
    </source>
</evidence>
<evidence type="ECO:0000256" key="3">
    <source>
        <dbReference type="ARBA" id="ARBA00022692"/>
    </source>
</evidence>
<proteinExistence type="predicted"/>
<reference evidence="10" key="1">
    <citation type="submission" date="2016-10" db="EMBL/GenBank/DDBJ databases">
        <authorList>
            <person name="Varghese N."/>
            <person name="Submissions S."/>
        </authorList>
    </citation>
    <scope>NUCLEOTIDE SEQUENCE [LARGE SCALE GENOMIC DNA]</scope>
    <source>
        <strain evidence="10">DSM 10002</strain>
    </source>
</reference>
<evidence type="ECO:0000259" key="8">
    <source>
        <dbReference type="Pfam" id="PF13396"/>
    </source>
</evidence>
<feature type="transmembrane region" description="Helical" evidence="7">
    <location>
        <begin position="36"/>
        <end position="56"/>
    </location>
</feature>
<dbReference type="Pfam" id="PF13396">
    <property type="entry name" value="PLDc_N"/>
    <property type="match status" value="1"/>
</dbReference>
<organism evidence="9 10">
    <name type="scientific">Arcanobacterium phocae</name>
    <dbReference type="NCBI Taxonomy" id="131112"/>
    <lineage>
        <taxon>Bacteria</taxon>
        <taxon>Bacillati</taxon>
        <taxon>Actinomycetota</taxon>
        <taxon>Actinomycetes</taxon>
        <taxon>Actinomycetales</taxon>
        <taxon>Actinomycetaceae</taxon>
        <taxon>Arcanobacterium</taxon>
    </lineage>
</organism>
<dbReference type="Proteomes" id="UP000214355">
    <property type="component" value="Chromosome I"/>
</dbReference>
<dbReference type="GeneID" id="65343916"/>
<dbReference type="EMBL" id="LT629804">
    <property type="protein sequence ID" value="SDU77758.1"/>
    <property type="molecule type" value="Genomic_DNA"/>
</dbReference>
<evidence type="ECO:0000256" key="5">
    <source>
        <dbReference type="ARBA" id="ARBA00023136"/>
    </source>
</evidence>
<dbReference type="STRING" id="131112.SAMN04489737_0157"/>
<dbReference type="GO" id="GO:0005886">
    <property type="term" value="C:plasma membrane"/>
    <property type="evidence" value="ECO:0007669"/>
    <property type="project" value="UniProtKB-SubCell"/>
</dbReference>
<dbReference type="RefSeq" id="WP_091278727.1">
    <property type="nucleotide sequence ID" value="NZ_LT629804.1"/>
</dbReference>
<name>A0A1H2LAV9_9ACTO</name>
<evidence type="ECO:0000313" key="9">
    <source>
        <dbReference type="EMBL" id="SDU77758.1"/>
    </source>
</evidence>
<feature type="region of interest" description="Disordered" evidence="6">
    <location>
        <begin position="66"/>
        <end position="94"/>
    </location>
</feature>
<evidence type="ECO:0000256" key="2">
    <source>
        <dbReference type="ARBA" id="ARBA00022475"/>
    </source>
</evidence>
<dbReference type="InterPro" id="IPR027379">
    <property type="entry name" value="CLS_N"/>
</dbReference>
<comment type="subcellular location">
    <subcellularLocation>
        <location evidence="1">Cell membrane</location>
        <topology evidence="1">Multi-pass membrane protein</topology>
    </subcellularLocation>
</comment>
<keyword evidence="4 7" id="KW-1133">Transmembrane helix</keyword>
<evidence type="ECO:0000256" key="7">
    <source>
        <dbReference type="SAM" id="Phobius"/>
    </source>
</evidence>
<sequence>MARILIVLTALALHIYTFIDVLRTDRNKLPARLPKAAWAVLTLIVPLIGPLLWLFFKNQDLFRSGTTLSSDSLRKPFGTGTKSNGPVAPDDDPEFLARLEARNRRRAYEQQKRAEAGLDPEEELPKESDDSDDDGGLYGKHSG</sequence>
<keyword evidence="5 7" id="KW-0472">Membrane</keyword>
<keyword evidence="10" id="KW-1185">Reference proteome</keyword>